<gene>
    <name evidence="3" type="ORF">MTBBW1_1940018</name>
</gene>
<evidence type="ECO:0000313" key="3">
    <source>
        <dbReference type="EMBL" id="SLM29691.1"/>
    </source>
</evidence>
<protein>
    <recommendedName>
        <fullName evidence="5">DUF3450 domain-containing protein</fullName>
    </recommendedName>
</protein>
<accession>A0A1W1HB15</accession>
<dbReference type="AlphaFoldDB" id="A0A1W1HB15"/>
<proteinExistence type="predicted"/>
<dbReference type="InterPro" id="IPR016866">
    <property type="entry name" value="UCP028069"/>
</dbReference>
<keyword evidence="1" id="KW-0175">Coiled coil</keyword>
<dbReference type="Pfam" id="PF11932">
    <property type="entry name" value="DUF3450"/>
    <property type="match status" value="1"/>
</dbReference>
<dbReference type="RefSeq" id="WP_139786843.1">
    <property type="nucleotide sequence ID" value="NZ_LT828555.1"/>
</dbReference>
<dbReference type="STRING" id="1246637.MTBBW1_1940018"/>
<evidence type="ECO:0008006" key="5">
    <source>
        <dbReference type="Google" id="ProtNLM"/>
    </source>
</evidence>
<dbReference type="EMBL" id="FWEV01000106">
    <property type="protein sequence ID" value="SLM29691.1"/>
    <property type="molecule type" value="Genomic_DNA"/>
</dbReference>
<name>A0A1W1HB15_9BACT</name>
<evidence type="ECO:0000313" key="4">
    <source>
        <dbReference type="Proteomes" id="UP000191931"/>
    </source>
</evidence>
<sequence length="256" mass="29369">MIGRYFLMFILVPFFITCAYAGDTTAEIAESSVTKSIETRQATQQEIDKWEEEKLQLQAEYDNLMQENELLAATQKVLSLEVAQRRENVESLKVQQNENEEIERELLPFLESLYAELNEFVLQDTLFLREERRGRMAGLARVMEQIDLTIAEKYRKLMEALFIEAEYGNTIEVTREKIDIGGNGEEIVADIFRLGRISLFALTLDRNEAASFNVAQHKWLPLNPIHIPAIQSAVEIAQKQRSVEILAMPLGSLKVQ</sequence>
<dbReference type="Proteomes" id="UP000191931">
    <property type="component" value="Unassembled WGS sequence"/>
</dbReference>
<organism evidence="3 4">
    <name type="scientific">Desulfamplus magnetovallimortis</name>
    <dbReference type="NCBI Taxonomy" id="1246637"/>
    <lineage>
        <taxon>Bacteria</taxon>
        <taxon>Pseudomonadati</taxon>
        <taxon>Thermodesulfobacteriota</taxon>
        <taxon>Desulfobacteria</taxon>
        <taxon>Desulfobacterales</taxon>
        <taxon>Desulfobacteraceae</taxon>
        <taxon>Desulfamplus</taxon>
    </lineage>
</organism>
<keyword evidence="2" id="KW-0732">Signal</keyword>
<dbReference type="OrthoDB" id="5880116at2"/>
<feature type="coiled-coil region" evidence="1">
    <location>
        <begin position="33"/>
        <end position="105"/>
    </location>
</feature>
<dbReference type="PIRSF" id="PIRSF028069">
    <property type="entry name" value="UCP028069"/>
    <property type="match status" value="1"/>
</dbReference>
<keyword evidence="4" id="KW-1185">Reference proteome</keyword>
<evidence type="ECO:0000256" key="2">
    <source>
        <dbReference type="SAM" id="SignalP"/>
    </source>
</evidence>
<evidence type="ECO:0000256" key="1">
    <source>
        <dbReference type="SAM" id="Coils"/>
    </source>
</evidence>
<feature type="chain" id="PRO_5012009136" description="DUF3450 domain-containing protein" evidence="2">
    <location>
        <begin position="22"/>
        <end position="256"/>
    </location>
</feature>
<reference evidence="3 4" key="1">
    <citation type="submission" date="2017-03" db="EMBL/GenBank/DDBJ databases">
        <authorList>
            <person name="Afonso C.L."/>
            <person name="Miller P.J."/>
            <person name="Scott M.A."/>
            <person name="Spackman E."/>
            <person name="Goraichik I."/>
            <person name="Dimitrov K.M."/>
            <person name="Suarez D.L."/>
            <person name="Swayne D.E."/>
        </authorList>
    </citation>
    <scope>NUCLEOTIDE SEQUENCE [LARGE SCALE GENOMIC DNA]</scope>
    <source>
        <strain evidence="3">PRJEB14757</strain>
    </source>
</reference>
<feature type="signal peptide" evidence="2">
    <location>
        <begin position="1"/>
        <end position="21"/>
    </location>
</feature>